<organism evidence="7 8">
    <name type="scientific">Carboxydothermus ferrireducens DSM 11255</name>
    <dbReference type="NCBI Taxonomy" id="1119529"/>
    <lineage>
        <taxon>Bacteria</taxon>
        <taxon>Bacillati</taxon>
        <taxon>Bacillota</taxon>
        <taxon>Clostridia</taxon>
        <taxon>Thermoanaerobacterales</taxon>
        <taxon>Thermoanaerobacteraceae</taxon>
        <taxon>Carboxydothermus</taxon>
    </lineage>
</organism>
<dbReference type="InterPro" id="IPR029063">
    <property type="entry name" value="SAM-dependent_MTases_sf"/>
</dbReference>
<evidence type="ECO:0000259" key="6">
    <source>
        <dbReference type="Pfam" id="PF13712"/>
    </source>
</evidence>
<evidence type="ECO:0000256" key="2">
    <source>
        <dbReference type="ARBA" id="ARBA00006739"/>
    </source>
</evidence>
<feature type="domain" description="Glycosyltransferase 2-like" evidence="5">
    <location>
        <begin position="444"/>
        <end position="615"/>
    </location>
</feature>
<feature type="domain" description="Streptomycin biosynthesis protein StrF" evidence="6">
    <location>
        <begin position="6"/>
        <end position="216"/>
    </location>
</feature>
<dbReference type="Gene3D" id="3.90.550.10">
    <property type="entry name" value="Spore Coat Polysaccharide Biosynthesis Protein SpsA, Chain A"/>
    <property type="match status" value="2"/>
</dbReference>
<evidence type="ECO:0000313" key="7">
    <source>
        <dbReference type="EMBL" id="NYE56885.1"/>
    </source>
</evidence>
<dbReference type="InterPro" id="IPR010743">
    <property type="entry name" value="Methionine_synth_MetW"/>
</dbReference>
<accession>A0ABX2R7L0</accession>
<dbReference type="CDD" id="cd02440">
    <property type="entry name" value="AdoMet_MTases"/>
    <property type="match status" value="1"/>
</dbReference>
<evidence type="ECO:0000313" key="8">
    <source>
        <dbReference type="Proteomes" id="UP000604066"/>
    </source>
</evidence>
<gene>
    <name evidence="7" type="ORF">HDG70_000591</name>
</gene>
<evidence type="ECO:0000259" key="5">
    <source>
        <dbReference type="Pfam" id="PF00535"/>
    </source>
</evidence>
<evidence type="ECO:0000256" key="4">
    <source>
        <dbReference type="ARBA" id="ARBA00022679"/>
    </source>
</evidence>
<proteinExistence type="inferred from homology"/>
<evidence type="ECO:0008006" key="9">
    <source>
        <dbReference type="Google" id="ProtNLM"/>
    </source>
</evidence>
<dbReference type="PANTHER" id="PTHR43179">
    <property type="entry name" value="RHAMNOSYLTRANSFERASE WBBL"/>
    <property type="match status" value="1"/>
</dbReference>
<sequence>MNRKVCFITCVNNEELYDKCLKYISNLHIPEGYEVEIKAIKGAKSMASGYNEGMLSSDAKYKVYLHQDTFIINKNFIHEIIKVFNKDEAIGMIGVIGSKTIPSNGIWWHSSEKYGKVYESHTGKMELLAFNEVEGDFEEVKAVDGLIMITQYDIPWREDLFTGWHFYDISQCMEFAKRGYKIVIPKQTKPWCVHDCGIIEIKNDYEKYRKVFLDEYSLGIDYYHNERPEIVSLVEPYAKKILDVGCAAGLLGRKLKNERPGTIVYGVEINRDIAKEAEQYLDKVLVGDIYEKINELPDRFFDTIILADVIEHLNVPEVIIKKLKSKLAHNGEFIIGVPNFRHWSIIMKILFGDLSYEEAGIMDKTHLRIFTKYIIYNMMKNLNLEVIKISKIVVPLEANQKEILIKLLGAFALDVRSFAADIDTYQYIYKVKPREYLRFTKLTSIIILTLNNYEISKQCIESVLNYTSLPFELIIVDNGSTERDLIEYLKELQERRDDVKVIFLPENVGYGFGNNIGLLYSNGEYVVFLNNDTIVTPNWLEKLILDLNMDEKTGLIGPRTNYVSGEQLVLNANYKNLKELLEFASKWEAVNYRETRETKRLVGFCLLAKKEVIEKIGGFDPLFEIGNFEDDDLCRRAYLAGFKLKIADDVFIHHYGSKTFISEKIDYQELMQKNKEKYIRKWEVFNEIVKTNDLKLIENFLFIKLVKDREDFGIPEKKEVLFLALGRNGGNLDKTLIPELIKKIKENEILVVLADDNQNHEELEEKLIKSIARAGFTPENCPDILLHYSKSYFYDLISLIKLAKACIVIDERTKKWAEVFDKAKIVIN</sequence>
<dbReference type="Gene3D" id="3.40.50.150">
    <property type="entry name" value="Vaccinia Virus protein VP39"/>
    <property type="match status" value="1"/>
</dbReference>
<dbReference type="InterPro" id="IPR001173">
    <property type="entry name" value="Glyco_trans_2-like"/>
</dbReference>
<evidence type="ECO:0000256" key="1">
    <source>
        <dbReference type="ARBA" id="ARBA00004776"/>
    </source>
</evidence>
<dbReference type="Pfam" id="PF07021">
    <property type="entry name" value="MetW"/>
    <property type="match status" value="1"/>
</dbReference>
<dbReference type="SUPFAM" id="SSF53335">
    <property type="entry name" value="S-adenosyl-L-methionine-dependent methyltransferases"/>
    <property type="match status" value="1"/>
</dbReference>
<name>A0ABX2R7L0_9THEO</name>
<dbReference type="PANTHER" id="PTHR43179:SF12">
    <property type="entry name" value="GALACTOFURANOSYLTRANSFERASE GLFT2"/>
    <property type="match status" value="1"/>
</dbReference>
<comment type="caution">
    <text evidence="7">The sequence shown here is derived from an EMBL/GenBank/DDBJ whole genome shotgun (WGS) entry which is preliminary data.</text>
</comment>
<dbReference type="Pfam" id="PF13712">
    <property type="entry name" value="Glyco_tranf_2_5"/>
    <property type="match status" value="1"/>
</dbReference>
<dbReference type="Pfam" id="PF00535">
    <property type="entry name" value="Glycos_transf_2"/>
    <property type="match status" value="1"/>
</dbReference>
<dbReference type="InterPro" id="IPR059123">
    <property type="entry name" value="StrF_dom"/>
</dbReference>
<dbReference type="SUPFAM" id="SSF53448">
    <property type="entry name" value="Nucleotide-diphospho-sugar transferases"/>
    <property type="match status" value="2"/>
</dbReference>
<comment type="similarity">
    <text evidence="2">Belongs to the glycosyltransferase 2 family.</text>
</comment>
<keyword evidence="4" id="KW-0808">Transferase</keyword>
<keyword evidence="3" id="KW-0328">Glycosyltransferase</keyword>
<dbReference type="InterPro" id="IPR029044">
    <property type="entry name" value="Nucleotide-diphossugar_trans"/>
</dbReference>
<dbReference type="RefSeq" id="WP_084138809.1">
    <property type="nucleotide sequence ID" value="NZ_ATYG01000014.1"/>
</dbReference>
<dbReference type="Proteomes" id="UP000604066">
    <property type="component" value="Unassembled WGS sequence"/>
</dbReference>
<evidence type="ECO:0000256" key="3">
    <source>
        <dbReference type="ARBA" id="ARBA00022676"/>
    </source>
</evidence>
<comment type="pathway">
    <text evidence="1">Cell wall biogenesis; cell wall polysaccharide biosynthesis.</text>
</comment>
<keyword evidence="8" id="KW-1185">Reference proteome</keyword>
<protein>
    <recommendedName>
        <fullName evidence="9">Glycosyltransferase, GT2 family</fullName>
    </recommendedName>
</protein>
<reference evidence="7 8" key="1">
    <citation type="submission" date="2020-07" db="EMBL/GenBank/DDBJ databases">
        <title>Genomic Encyclopedia of Type Strains, Phase III (KMG-III): the genomes of soil and plant-associated and newly described type strains.</title>
        <authorList>
            <person name="Whitman W."/>
        </authorList>
    </citation>
    <scope>NUCLEOTIDE SEQUENCE [LARGE SCALE GENOMIC DNA]</scope>
    <source>
        <strain evidence="7 8">DSM 11255</strain>
    </source>
</reference>
<dbReference type="EMBL" id="JACCBS010000001">
    <property type="protein sequence ID" value="NYE56885.1"/>
    <property type="molecule type" value="Genomic_DNA"/>
</dbReference>
<dbReference type="CDD" id="cd04186">
    <property type="entry name" value="GT_2_like_c"/>
    <property type="match status" value="1"/>
</dbReference>